<gene>
    <name evidence="3" type="ORF">SAMN06265348_101221</name>
</gene>
<dbReference type="RefSeq" id="WP_142526336.1">
    <property type="nucleotide sequence ID" value="NZ_CBCSJO010000002.1"/>
</dbReference>
<feature type="signal peptide" evidence="1">
    <location>
        <begin position="1"/>
        <end position="18"/>
    </location>
</feature>
<feature type="domain" description="MBG" evidence="2">
    <location>
        <begin position="1173"/>
        <end position="1249"/>
    </location>
</feature>
<keyword evidence="1" id="KW-0732">Signal</keyword>
<dbReference type="Pfam" id="PF18676">
    <property type="entry name" value="MBG_2"/>
    <property type="match status" value="7"/>
</dbReference>
<dbReference type="SUPFAM" id="SSF49373">
    <property type="entry name" value="Invasin/intimin cell-adhesion fragments"/>
    <property type="match status" value="2"/>
</dbReference>
<dbReference type="Proteomes" id="UP000320300">
    <property type="component" value="Unassembled WGS sequence"/>
</dbReference>
<dbReference type="Gene3D" id="3.30.160.710">
    <property type="match status" value="7"/>
</dbReference>
<dbReference type="InterPro" id="IPR008964">
    <property type="entry name" value="Invasin/intimin_cell_adhesion"/>
</dbReference>
<feature type="domain" description="MBG" evidence="2">
    <location>
        <begin position="929"/>
        <end position="1005"/>
    </location>
</feature>
<dbReference type="Pfam" id="PF13585">
    <property type="entry name" value="CHU_C"/>
    <property type="match status" value="1"/>
</dbReference>
<evidence type="ECO:0000256" key="1">
    <source>
        <dbReference type="SAM" id="SignalP"/>
    </source>
</evidence>
<reference evidence="3 4" key="1">
    <citation type="submission" date="2017-05" db="EMBL/GenBank/DDBJ databases">
        <authorList>
            <person name="Varghese N."/>
            <person name="Submissions S."/>
        </authorList>
    </citation>
    <scope>NUCLEOTIDE SEQUENCE [LARGE SCALE GENOMIC DNA]</scope>
    <source>
        <strain evidence="3 4">DSM 19036</strain>
    </source>
</reference>
<feature type="domain" description="MBG" evidence="2">
    <location>
        <begin position="1255"/>
        <end position="1329"/>
    </location>
</feature>
<evidence type="ECO:0000313" key="4">
    <source>
        <dbReference type="Proteomes" id="UP000320300"/>
    </source>
</evidence>
<name>A0A521AI14_9SPHI</name>
<dbReference type="InterPro" id="IPR041286">
    <property type="entry name" value="MBG_2"/>
</dbReference>
<feature type="chain" id="PRO_5022188827" evidence="1">
    <location>
        <begin position="19"/>
        <end position="1595"/>
    </location>
</feature>
<dbReference type="OrthoDB" id="355609at2"/>
<accession>A0A521AI14</accession>
<feature type="domain" description="MBG" evidence="2">
    <location>
        <begin position="699"/>
        <end position="770"/>
    </location>
</feature>
<keyword evidence="4" id="KW-1185">Reference proteome</keyword>
<organism evidence="3 4">
    <name type="scientific">Pedobacter westerhofensis</name>
    <dbReference type="NCBI Taxonomy" id="425512"/>
    <lineage>
        <taxon>Bacteria</taxon>
        <taxon>Pseudomonadati</taxon>
        <taxon>Bacteroidota</taxon>
        <taxon>Sphingobacteriia</taxon>
        <taxon>Sphingobacteriales</taxon>
        <taxon>Sphingobacteriaceae</taxon>
        <taxon>Pedobacter</taxon>
    </lineage>
</organism>
<feature type="domain" description="MBG" evidence="2">
    <location>
        <begin position="527"/>
        <end position="604"/>
    </location>
</feature>
<evidence type="ECO:0000313" key="3">
    <source>
        <dbReference type="EMBL" id="SMO34459.1"/>
    </source>
</evidence>
<feature type="domain" description="MBG" evidence="2">
    <location>
        <begin position="1011"/>
        <end position="1085"/>
    </location>
</feature>
<evidence type="ECO:0000259" key="2">
    <source>
        <dbReference type="Pfam" id="PF18676"/>
    </source>
</evidence>
<dbReference type="EMBL" id="FXTN01000001">
    <property type="protein sequence ID" value="SMO34459.1"/>
    <property type="molecule type" value="Genomic_DNA"/>
</dbReference>
<feature type="domain" description="MBG" evidence="2">
    <location>
        <begin position="848"/>
        <end position="923"/>
    </location>
</feature>
<sequence>MKKLLLFLFTLFSIQTFAQGPAMEMLIFPKYIEGTNDLFSRMGGIPYVFRARITGLKAGQTYRYQNKIVIATTANPNAPAYFYILPPKNVIPGTPGYNGVDFYRPEPTPSNGPTNGSIGSLSVDYGVFTADANGAYEGWFIQETVRGRTIGSKVFIRISLNEPVNPNPNDPSIPYDESKIAYTLHSPADQPLTVVTITTTDNAVNVPRNGTAIRSTPTAGTGKNFVFLYDNVNGDGRPVAGTFLENDGVTGTMGSPSTFSGYAPFYYNNVNGTEGAWGSMILNTDANGIRRIEQRNITDGSIAGYNTSADGTWPDGANPGGTVSTVSAKLGYGTDGNSAIVIDGSKVTLAPVKAPQTVTFTNTFPATFKVGDPDFTLSASSTSGLTAFQYTAAPAGVLEITGNTAKIVGAGPVTITVTEPGNATTSPGTATKAITVDGTPQAITGLQPAYSATYGDANLVLSATGGASGNPVIYTSDNPAIAEISTGNQVIFKKAGTVVIRANQAGGAVYSPAPEVTATLTIAKAVLDVIAENKSKTQGAANPVATYVFGPFKNNDDASSVTGTPVLTIMADETTRPGVVDIAVDVFGMTSEKYSFNPVKGSLTIIAKIDQIITFANFPASATYGAQPLPFQISSNSPNAITFTTSNANVAAVEKNEIGEWAVTIKGAGEADITASQAEDANYAAGSAVQHISVAKAALNVIADDKAKLTAEPDPVFTARYEGFVNNEGPGSLTGNLVFAKQADGSNFMIVPSGLSSANYAITYISGKLTEGTTAFADMHKIYGDADFSPGARSISGITPTYKVTDPAVAVQSAGVIHILGAGSTTITANFGPGETATATLTVDKKMVTVTPDAKTKVYAQLNPEFTVSYGGLVNAETDFVFTNKPTVTTTATASSPVAKYAINASGATAKNYNFNYLPGVLTITPAALMVKAVDQSKLYGQANPALTLSYGGLAAQDDPASLSLQTVVATTATAASPVDTYPISVTGLAGTANYTVSYTGGTLSVTPAPLNIKANDLERAQGQPNPVFTFTYTGFVNGDLAAGLTSAPIGSTTAVQTSPKGTYPITVTGAASPNYAINYTDGQLFVKGIQVIVYNDLPAVSYGDAPFTPAATSETGLLPVFTSDNLNVAVIENGRVKIIAAGTANISAAFPPTNDFVAVTVSKPLVVAKRTLIVRADSKAKSYGQANPPLTASYEGFVNGETVATAVSAPAILTTAATPLSPAGTYSINGSAASAQNYAIVYEEGVLTVNKATLTVTAENKSRAFGLDNPAFTFRYAGFVNAENESVIQIPPLATTAAVTNSPAGTYPITLSGAADENYTFNYVSGVLNITSTTRTLTMAALPVKSVGDADFVPEAVLSSGETPVFTSSDVTIATIADNKIHIVGAGNVTITATAPDNVSYSSKPSASQLLVVNKVNQVITFERVPALKTNGTYMLKATASSGLPITFTVSDPSHLSLNNGEVKALRIGVVQVSASQAGNNQYAAAKIVVENVLITDADGEGIKVHPALSINGDGINEFLTIDGIKDYPLNKVTIINRTGIKVFDVEGYDNDQNVFTGKSKSGTLLPQGTYFALVEYNVDSKVKRKTGYFILKY</sequence>
<protein>
    <submittedName>
        <fullName evidence="3">C-terminal domain of CHU protein family protein</fullName>
    </submittedName>
</protein>
<proteinExistence type="predicted"/>